<feature type="region of interest" description="Disordered" evidence="1">
    <location>
        <begin position="1"/>
        <end position="21"/>
    </location>
</feature>
<proteinExistence type="predicted"/>
<dbReference type="PANTHER" id="PTHR47602:SF2">
    <property type="entry name" value="F-BOX PROTEIN SKIP22"/>
    <property type="match status" value="1"/>
</dbReference>
<dbReference type="PANTHER" id="PTHR47602">
    <property type="entry name" value="F-BOX PROTEIN SKIP22"/>
    <property type="match status" value="1"/>
</dbReference>
<sequence>MNIEAESSSNSSKPLDEGTSDYSDKTLERLYEGKNFELWKIAKDKLALPLLIDLCLKTGFCLCFFRVEVSFFDNELWKQKVVEEFDQSDIDRNKKAHWKQTFVVCWGNKKAGISERWILGRELFHRATTLDEYLRGYYKALFRK</sequence>
<accession>A0AAD4T1G9</accession>
<dbReference type="EMBL" id="JAJJMB010007130">
    <property type="protein sequence ID" value="KAI3931838.1"/>
    <property type="molecule type" value="Genomic_DNA"/>
</dbReference>
<protein>
    <submittedName>
        <fullName evidence="2">Uncharacterized protein</fullName>
    </submittedName>
</protein>
<gene>
    <name evidence="2" type="ORF">MKW98_012248</name>
</gene>
<keyword evidence="3" id="KW-1185">Reference proteome</keyword>
<name>A0AAD4T1G9_9MAGN</name>
<feature type="compositionally biased region" description="Polar residues" evidence="1">
    <location>
        <begin position="1"/>
        <end position="13"/>
    </location>
</feature>
<organism evidence="2 3">
    <name type="scientific">Papaver atlanticum</name>
    <dbReference type="NCBI Taxonomy" id="357466"/>
    <lineage>
        <taxon>Eukaryota</taxon>
        <taxon>Viridiplantae</taxon>
        <taxon>Streptophyta</taxon>
        <taxon>Embryophyta</taxon>
        <taxon>Tracheophyta</taxon>
        <taxon>Spermatophyta</taxon>
        <taxon>Magnoliopsida</taxon>
        <taxon>Ranunculales</taxon>
        <taxon>Papaveraceae</taxon>
        <taxon>Papaveroideae</taxon>
        <taxon>Papaver</taxon>
    </lineage>
</organism>
<evidence type="ECO:0000313" key="2">
    <source>
        <dbReference type="EMBL" id="KAI3931838.1"/>
    </source>
</evidence>
<evidence type="ECO:0000313" key="3">
    <source>
        <dbReference type="Proteomes" id="UP001202328"/>
    </source>
</evidence>
<reference evidence="2" key="1">
    <citation type="submission" date="2022-04" db="EMBL/GenBank/DDBJ databases">
        <title>A functionally conserved STORR gene fusion in Papaver species that diverged 16.8 million years ago.</title>
        <authorList>
            <person name="Catania T."/>
        </authorList>
    </citation>
    <scope>NUCLEOTIDE SEQUENCE</scope>
    <source>
        <strain evidence="2">S-188037</strain>
    </source>
</reference>
<dbReference type="Proteomes" id="UP001202328">
    <property type="component" value="Unassembled WGS sequence"/>
</dbReference>
<comment type="caution">
    <text evidence="2">The sequence shown here is derived from an EMBL/GenBank/DDBJ whole genome shotgun (WGS) entry which is preliminary data.</text>
</comment>
<evidence type="ECO:0000256" key="1">
    <source>
        <dbReference type="SAM" id="MobiDB-lite"/>
    </source>
</evidence>
<dbReference type="AlphaFoldDB" id="A0AAD4T1G9"/>